<dbReference type="Proteomes" id="UP000886520">
    <property type="component" value="Chromosome 9"/>
</dbReference>
<gene>
    <name evidence="1" type="ORF">GOP47_0009874</name>
</gene>
<sequence>MQHLIAFPQWEGDSCLCMLYSWFTGSLYVIQAKGPSKHPRLCDTVIIPFGCYRNGNIPVIVENNKSQGGFYYWFHSYATSHRFSTMGGGQLFVYVVQLVYWEPVCYSGQRSIQTSSTL</sequence>
<name>A0A9D4UY97_ADICA</name>
<reference evidence="1" key="1">
    <citation type="submission" date="2021-01" db="EMBL/GenBank/DDBJ databases">
        <title>Adiantum capillus-veneris genome.</title>
        <authorList>
            <person name="Fang Y."/>
            <person name="Liao Q."/>
        </authorList>
    </citation>
    <scope>NUCLEOTIDE SEQUENCE</scope>
    <source>
        <strain evidence="1">H3</strain>
        <tissue evidence="1">Leaf</tissue>
    </source>
</reference>
<accession>A0A9D4UY97</accession>
<dbReference type="EMBL" id="JABFUD020000009">
    <property type="protein sequence ID" value="KAI5075798.1"/>
    <property type="molecule type" value="Genomic_DNA"/>
</dbReference>
<evidence type="ECO:0000313" key="2">
    <source>
        <dbReference type="Proteomes" id="UP000886520"/>
    </source>
</evidence>
<organism evidence="1 2">
    <name type="scientific">Adiantum capillus-veneris</name>
    <name type="common">Maidenhair fern</name>
    <dbReference type="NCBI Taxonomy" id="13818"/>
    <lineage>
        <taxon>Eukaryota</taxon>
        <taxon>Viridiplantae</taxon>
        <taxon>Streptophyta</taxon>
        <taxon>Embryophyta</taxon>
        <taxon>Tracheophyta</taxon>
        <taxon>Polypodiopsida</taxon>
        <taxon>Polypodiidae</taxon>
        <taxon>Polypodiales</taxon>
        <taxon>Pteridineae</taxon>
        <taxon>Pteridaceae</taxon>
        <taxon>Vittarioideae</taxon>
        <taxon>Adiantum</taxon>
    </lineage>
</organism>
<proteinExistence type="predicted"/>
<keyword evidence="2" id="KW-1185">Reference proteome</keyword>
<dbReference type="AlphaFoldDB" id="A0A9D4UY97"/>
<comment type="caution">
    <text evidence="1">The sequence shown here is derived from an EMBL/GenBank/DDBJ whole genome shotgun (WGS) entry which is preliminary data.</text>
</comment>
<protein>
    <submittedName>
        <fullName evidence="1">Uncharacterized protein</fullName>
    </submittedName>
</protein>
<evidence type="ECO:0000313" key="1">
    <source>
        <dbReference type="EMBL" id="KAI5075798.1"/>
    </source>
</evidence>